<accession>A0A3S9V3H7</accession>
<feature type="transmembrane region" description="Helical" evidence="1">
    <location>
        <begin position="54"/>
        <end position="76"/>
    </location>
</feature>
<feature type="transmembrane region" description="Helical" evidence="1">
    <location>
        <begin position="161"/>
        <end position="180"/>
    </location>
</feature>
<feature type="transmembrane region" description="Helical" evidence="1">
    <location>
        <begin position="88"/>
        <end position="105"/>
    </location>
</feature>
<feature type="transmembrane region" description="Helical" evidence="1">
    <location>
        <begin position="132"/>
        <end position="149"/>
    </location>
</feature>
<dbReference type="EMBL" id="CP034346">
    <property type="protein sequence ID" value="AZS17090.1"/>
    <property type="molecule type" value="Genomic_DNA"/>
</dbReference>
<keyword evidence="1" id="KW-0472">Membrane</keyword>
<proteinExistence type="predicted"/>
<protein>
    <submittedName>
        <fullName evidence="3">Phosphatase PAP2 family protein</fullName>
    </submittedName>
</protein>
<evidence type="ECO:0000313" key="3">
    <source>
        <dbReference type="EMBL" id="AZS17090.1"/>
    </source>
</evidence>
<name>A0A3S9V3H7_9BACL</name>
<dbReference type="OrthoDB" id="9790723at2"/>
<dbReference type="InterPro" id="IPR026841">
    <property type="entry name" value="Aur1/Ipt1"/>
</dbReference>
<evidence type="ECO:0000259" key="2">
    <source>
        <dbReference type="Pfam" id="PF14378"/>
    </source>
</evidence>
<dbReference type="GO" id="GO:0016020">
    <property type="term" value="C:membrane"/>
    <property type="evidence" value="ECO:0007669"/>
    <property type="project" value="UniProtKB-SubCell"/>
</dbReference>
<organism evidence="3 4">
    <name type="scientific">Paenibacillus lutimineralis</name>
    <dbReference type="NCBI Taxonomy" id="2707005"/>
    <lineage>
        <taxon>Bacteria</taxon>
        <taxon>Bacillati</taxon>
        <taxon>Bacillota</taxon>
        <taxon>Bacilli</taxon>
        <taxon>Bacillales</taxon>
        <taxon>Paenibacillaceae</taxon>
        <taxon>Paenibacillus</taxon>
    </lineage>
</organism>
<reference evidence="4" key="1">
    <citation type="submission" date="2018-12" db="EMBL/GenBank/DDBJ databases">
        <title>Complete genome sequence of Paenibacillus sp. MBLB1234.</title>
        <authorList>
            <person name="Nam Y.-D."/>
            <person name="Kang J."/>
            <person name="Chung W.-H."/>
            <person name="Park Y.S."/>
        </authorList>
    </citation>
    <scope>NUCLEOTIDE SEQUENCE [LARGE SCALE GENOMIC DNA]</scope>
    <source>
        <strain evidence="4">MBLB1234</strain>
    </source>
</reference>
<keyword evidence="1" id="KW-0812">Transmembrane</keyword>
<feature type="transmembrane region" description="Helical" evidence="1">
    <location>
        <begin position="12"/>
        <end position="34"/>
    </location>
</feature>
<dbReference type="KEGG" id="plut:EI981_23325"/>
<dbReference type="AlphaFoldDB" id="A0A3S9V3H7"/>
<dbReference type="Proteomes" id="UP000270678">
    <property type="component" value="Chromosome"/>
</dbReference>
<dbReference type="RefSeq" id="WP_127002324.1">
    <property type="nucleotide sequence ID" value="NZ_CP034346.1"/>
</dbReference>
<dbReference type="Pfam" id="PF14378">
    <property type="entry name" value="PAP2_3"/>
    <property type="match status" value="1"/>
</dbReference>
<gene>
    <name evidence="3" type="ORF">EI981_23325</name>
</gene>
<evidence type="ECO:0000256" key="1">
    <source>
        <dbReference type="SAM" id="Phobius"/>
    </source>
</evidence>
<evidence type="ECO:0000313" key="4">
    <source>
        <dbReference type="Proteomes" id="UP000270678"/>
    </source>
</evidence>
<feature type="transmembrane region" description="Helical" evidence="1">
    <location>
        <begin position="186"/>
        <end position="205"/>
    </location>
</feature>
<sequence length="225" mass="26298">MNKLIERLPEKWRGWLPLLLMLIFPVLGALYKLVNRPKAQVYYLGTSFDQATPFIKYFALPYGIWIFFIYVCIVYFFFKDRKSYYRSLLLYTVSALSCYVIYLMFQTTVPRPTVTGNDPFSLIVKYIYNRDLPFNCFPSIHCFSSYMVMRLIWTSPARNRVNTLLISSMSLIIIASTLLIKQHVIVDAFAGIALVEFYILVLFRLPSLYRSRSSKGQVHQRGINA</sequence>
<dbReference type="SUPFAM" id="SSF48317">
    <property type="entry name" value="Acid phosphatase/Vanadium-dependent haloperoxidase"/>
    <property type="match status" value="1"/>
</dbReference>
<keyword evidence="4" id="KW-1185">Reference proteome</keyword>
<keyword evidence="1" id="KW-1133">Transmembrane helix</keyword>
<dbReference type="InterPro" id="IPR036938">
    <property type="entry name" value="PAP2/HPO_sf"/>
</dbReference>
<feature type="domain" description="Inositolphosphotransferase Aur1/Ipt1" evidence="2">
    <location>
        <begin position="52"/>
        <end position="195"/>
    </location>
</feature>